<proteinExistence type="predicted"/>
<feature type="region of interest" description="Disordered" evidence="1">
    <location>
        <begin position="1"/>
        <end position="26"/>
    </location>
</feature>
<name>A0A9P6CAM6_9AGAR</name>
<feature type="compositionally biased region" description="Basic and acidic residues" evidence="1">
    <location>
        <begin position="17"/>
        <end position="26"/>
    </location>
</feature>
<evidence type="ECO:0000256" key="1">
    <source>
        <dbReference type="SAM" id="MobiDB-lite"/>
    </source>
</evidence>
<reference evidence="2" key="1">
    <citation type="submission" date="2020-11" db="EMBL/GenBank/DDBJ databases">
        <authorList>
            <consortium name="DOE Joint Genome Institute"/>
            <person name="Ahrendt S."/>
            <person name="Riley R."/>
            <person name="Andreopoulos W."/>
            <person name="Labutti K."/>
            <person name="Pangilinan J."/>
            <person name="Ruiz-Duenas F.J."/>
            <person name="Barrasa J.M."/>
            <person name="Sanchez-Garcia M."/>
            <person name="Camarero S."/>
            <person name="Miyauchi S."/>
            <person name="Serrano A."/>
            <person name="Linde D."/>
            <person name="Babiker R."/>
            <person name="Drula E."/>
            <person name="Ayuso-Fernandez I."/>
            <person name="Pacheco R."/>
            <person name="Padilla G."/>
            <person name="Ferreira P."/>
            <person name="Barriuso J."/>
            <person name="Kellner H."/>
            <person name="Castanera R."/>
            <person name="Alfaro M."/>
            <person name="Ramirez L."/>
            <person name="Pisabarro A.G."/>
            <person name="Kuo A."/>
            <person name="Tritt A."/>
            <person name="Lipzen A."/>
            <person name="He G."/>
            <person name="Yan M."/>
            <person name="Ng V."/>
            <person name="Cullen D."/>
            <person name="Martin F."/>
            <person name="Rosso M.-N."/>
            <person name="Henrissat B."/>
            <person name="Hibbett D."/>
            <person name="Martinez A.T."/>
            <person name="Grigoriev I.V."/>
        </authorList>
    </citation>
    <scope>NUCLEOTIDE SEQUENCE</scope>
    <source>
        <strain evidence="2">CBS 247.69</strain>
    </source>
</reference>
<dbReference type="AlphaFoldDB" id="A0A9P6CAM6"/>
<comment type="caution">
    <text evidence="2">The sequence shown here is derived from an EMBL/GenBank/DDBJ whole genome shotgun (WGS) entry which is preliminary data.</text>
</comment>
<feature type="region of interest" description="Disordered" evidence="1">
    <location>
        <begin position="108"/>
        <end position="135"/>
    </location>
</feature>
<keyword evidence="3" id="KW-1185">Reference proteome</keyword>
<feature type="compositionally biased region" description="Low complexity" evidence="1">
    <location>
        <begin position="108"/>
        <end position="120"/>
    </location>
</feature>
<dbReference type="Proteomes" id="UP000807353">
    <property type="component" value="Unassembled WGS sequence"/>
</dbReference>
<accession>A0A9P6CAM6</accession>
<gene>
    <name evidence="2" type="ORF">BDZ94DRAFT_1313098</name>
</gene>
<dbReference type="EMBL" id="MU150335">
    <property type="protein sequence ID" value="KAF9458601.1"/>
    <property type="molecule type" value="Genomic_DNA"/>
</dbReference>
<protein>
    <submittedName>
        <fullName evidence="2">Uncharacterized protein</fullName>
    </submittedName>
</protein>
<evidence type="ECO:0000313" key="3">
    <source>
        <dbReference type="Proteomes" id="UP000807353"/>
    </source>
</evidence>
<evidence type="ECO:0000313" key="2">
    <source>
        <dbReference type="EMBL" id="KAF9458601.1"/>
    </source>
</evidence>
<sequence>MQLRKEECEEGKEEENGEKAERGRHKEWPGRLPVHAMRRTPPPMPRVEVFTLSHITHADSARTHRLHTDLFGRRLCQLSVRVCAESTSTLFVTVIKFVSSLVQNHTHTATTNAPPTTHHAQQAQTARVPRNNNAPPMTPITPSTTAPIAPLATAPSTTHPILPAKGWYEEAVGGAKNIWCPPTRQDD</sequence>
<organism evidence="2 3">
    <name type="scientific">Collybia nuda</name>
    <dbReference type="NCBI Taxonomy" id="64659"/>
    <lineage>
        <taxon>Eukaryota</taxon>
        <taxon>Fungi</taxon>
        <taxon>Dikarya</taxon>
        <taxon>Basidiomycota</taxon>
        <taxon>Agaricomycotina</taxon>
        <taxon>Agaricomycetes</taxon>
        <taxon>Agaricomycetidae</taxon>
        <taxon>Agaricales</taxon>
        <taxon>Tricholomatineae</taxon>
        <taxon>Clitocybaceae</taxon>
        <taxon>Collybia</taxon>
    </lineage>
</organism>
<feature type="compositionally biased region" description="Polar residues" evidence="1">
    <location>
        <begin position="121"/>
        <end position="133"/>
    </location>
</feature>